<evidence type="ECO:0000313" key="4">
    <source>
        <dbReference type="EMBL" id="QLH05777.1"/>
    </source>
</evidence>
<dbReference type="PANTHER" id="PTHR10605:SF56">
    <property type="entry name" value="BIFUNCTIONAL HEPARAN SULFATE N-DEACETYLASE_N-SULFOTRANSFERASE"/>
    <property type="match status" value="1"/>
</dbReference>
<dbReference type="Proteomes" id="UP000509478">
    <property type="component" value="Chromosome"/>
</dbReference>
<dbReference type="PANTHER" id="PTHR10605">
    <property type="entry name" value="HEPARAN SULFATE SULFOTRANSFERASE"/>
    <property type="match status" value="1"/>
</dbReference>
<reference evidence="4 5" key="1">
    <citation type="submission" date="2018-02" db="EMBL/GenBank/DDBJ databases">
        <title>Complete genome of Nitrosopumilus ureaphilus PS0.</title>
        <authorList>
            <person name="Qin W."/>
            <person name="Zheng Y."/>
            <person name="Stahl D.A."/>
        </authorList>
    </citation>
    <scope>NUCLEOTIDE SEQUENCE [LARGE SCALE GENOMIC DNA]</scope>
    <source>
        <strain evidence="4 5">PS0</strain>
    </source>
</reference>
<evidence type="ECO:0000259" key="3">
    <source>
        <dbReference type="Pfam" id="PF00685"/>
    </source>
</evidence>
<sequence length="184" mass="21727">MTGEDTPFYIWNPLAAKRISKILPNVKLITLFRNPVDRAYSNYYLGIRAGSENLSFEDAIQVELTSLKNPEIASENNLEKYTNPRSYIAKGFYADQLKIWLKLFQHEQLFITSTEDFESKPQKTLDDIYDFLQIPKNLVINLEKYKVSSYPKMKSETREFLVDFYKIHNAKLFNMIGRKFDWDK</sequence>
<dbReference type="Gene3D" id="3.40.50.300">
    <property type="entry name" value="P-loop containing nucleotide triphosphate hydrolases"/>
    <property type="match status" value="1"/>
</dbReference>
<keyword evidence="2" id="KW-0325">Glycoprotein</keyword>
<dbReference type="InterPro" id="IPR027417">
    <property type="entry name" value="P-loop_NTPase"/>
</dbReference>
<dbReference type="Pfam" id="PF00685">
    <property type="entry name" value="Sulfotransfer_1"/>
    <property type="match status" value="1"/>
</dbReference>
<dbReference type="KEGG" id="nue:C5F50_00770"/>
<evidence type="ECO:0000256" key="1">
    <source>
        <dbReference type="ARBA" id="ARBA00022679"/>
    </source>
</evidence>
<name>A0A7D5R4W0_9ARCH</name>
<dbReference type="EMBL" id="CP026995">
    <property type="protein sequence ID" value="QLH05777.1"/>
    <property type="molecule type" value="Genomic_DNA"/>
</dbReference>
<keyword evidence="5" id="KW-1185">Reference proteome</keyword>
<keyword evidence="1" id="KW-0808">Transferase</keyword>
<evidence type="ECO:0000313" key="5">
    <source>
        <dbReference type="Proteomes" id="UP000509478"/>
    </source>
</evidence>
<dbReference type="SUPFAM" id="SSF52540">
    <property type="entry name" value="P-loop containing nucleoside triphosphate hydrolases"/>
    <property type="match status" value="1"/>
</dbReference>
<accession>A0A7D5R4W0</accession>
<dbReference type="InterPro" id="IPR000863">
    <property type="entry name" value="Sulfotransferase_dom"/>
</dbReference>
<dbReference type="GO" id="GO:0008146">
    <property type="term" value="F:sulfotransferase activity"/>
    <property type="evidence" value="ECO:0007669"/>
    <property type="project" value="InterPro"/>
</dbReference>
<organism evidence="4 5">
    <name type="scientific">Nitrosopumilus ureiphilus</name>
    <dbReference type="NCBI Taxonomy" id="1470067"/>
    <lineage>
        <taxon>Archaea</taxon>
        <taxon>Nitrososphaerota</taxon>
        <taxon>Nitrososphaeria</taxon>
        <taxon>Nitrosopumilales</taxon>
        <taxon>Nitrosopumilaceae</taxon>
        <taxon>Nitrosopumilus</taxon>
    </lineage>
</organism>
<proteinExistence type="predicted"/>
<evidence type="ECO:0000256" key="2">
    <source>
        <dbReference type="ARBA" id="ARBA00023180"/>
    </source>
</evidence>
<protein>
    <recommendedName>
        <fullName evidence="3">Sulfotransferase domain-containing protein</fullName>
    </recommendedName>
</protein>
<gene>
    <name evidence="4" type="ORF">C5F50_00770</name>
</gene>
<dbReference type="InterPro" id="IPR037359">
    <property type="entry name" value="NST/OST"/>
</dbReference>
<feature type="domain" description="Sulfotransferase" evidence="3">
    <location>
        <begin position="20"/>
        <end position="159"/>
    </location>
</feature>
<dbReference type="AlphaFoldDB" id="A0A7D5R4W0"/>